<dbReference type="PANTHER" id="PTHR36573">
    <property type="entry name" value="INTERMEMBRANE PHOSPHOLIPID TRANSPORT SYSTEM BINDING PROTEIN MLAC"/>
    <property type="match status" value="1"/>
</dbReference>
<proteinExistence type="predicted"/>
<name>L0H081_9GAMM</name>
<dbReference type="PIRSF" id="PIRSF004649">
    <property type="entry name" value="MlaC"/>
    <property type="match status" value="1"/>
</dbReference>
<dbReference type="STRING" id="765912.Thimo_2752"/>
<dbReference type="EMBL" id="CP003051">
    <property type="protein sequence ID" value="AGA91462.1"/>
    <property type="molecule type" value="Genomic_DNA"/>
</dbReference>
<dbReference type="Gene3D" id="3.10.450.710">
    <property type="entry name" value="Tgt2/MlaC"/>
    <property type="match status" value="1"/>
</dbReference>
<gene>
    <name evidence="2" type="ORF">Thimo_2752</name>
</gene>
<evidence type="ECO:0000256" key="1">
    <source>
        <dbReference type="SAM" id="SignalP"/>
    </source>
</evidence>
<dbReference type="InterPro" id="IPR008869">
    <property type="entry name" value="MlaC/ttg2D"/>
</dbReference>
<dbReference type="eggNOG" id="COG2854">
    <property type="taxonomic scope" value="Bacteria"/>
</dbReference>
<dbReference type="AlphaFoldDB" id="L0H081"/>
<dbReference type="KEGG" id="tmb:Thimo_2752"/>
<dbReference type="PANTHER" id="PTHR36573:SF1">
    <property type="entry name" value="INTERMEMBRANE PHOSPHOLIPID TRANSPORT SYSTEM BINDING PROTEIN MLAC"/>
    <property type="match status" value="1"/>
</dbReference>
<reference evidence="2 3" key="1">
    <citation type="submission" date="2011-09" db="EMBL/GenBank/DDBJ databases">
        <title>Complete sequence of chromosome of Thioflavicoccus mobilis 8321.</title>
        <authorList>
            <consortium name="US DOE Joint Genome Institute"/>
            <person name="Lucas S."/>
            <person name="Han J."/>
            <person name="Lapidus A."/>
            <person name="Cheng J.-F."/>
            <person name="Goodwin L."/>
            <person name="Pitluck S."/>
            <person name="Peters L."/>
            <person name="Ovchinnikova G."/>
            <person name="Lu M."/>
            <person name="Detter J.C."/>
            <person name="Han C."/>
            <person name="Tapia R."/>
            <person name="Land M."/>
            <person name="Hauser L."/>
            <person name="Kyrpides N."/>
            <person name="Ivanova N."/>
            <person name="Pagani I."/>
            <person name="Vogl K."/>
            <person name="Liu Z."/>
            <person name="Imhoff J."/>
            <person name="Thiel V."/>
            <person name="Frigaard N.-U."/>
            <person name="Bryant D."/>
            <person name="Woyke T."/>
        </authorList>
    </citation>
    <scope>NUCLEOTIDE SEQUENCE [LARGE SCALE GENOMIC DNA]</scope>
    <source>
        <strain evidence="2 3">8321</strain>
    </source>
</reference>
<evidence type="ECO:0000313" key="2">
    <source>
        <dbReference type="EMBL" id="AGA91462.1"/>
    </source>
</evidence>
<feature type="chain" id="PRO_5003943552" evidence="1">
    <location>
        <begin position="21"/>
        <end position="201"/>
    </location>
</feature>
<feature type="signal peptide" evidence="1">
    <location>
        <begin position="1"/>
        <end position="20"/>
    </location>
</feature>
<accession>L0H081</accession>
<dbReference type="HOGENOM" id="CLU_094502_3_1_6"/>
<dbReference type="InterPro" id="IPR042245">
    <property type="entry name" value="Tgt2/MlaC_sf"/>
</dbReference>
<dbReference type="Pfam" id="PF05494">
    <property type="entry name" value="MlaC"/>
    <property type="match status" value="1"/>
</dbReference>
<protein>
    <submittedName>
        <fullName evidence="2">ABC-type transport system involved in resistance to organic solvents, auxiliary component</fullName>
    </submittedName>
</protein>
<dbReference type="Proteomes" id="UP000010816">
    <property type="component" value="Chromosome"/>
</dbReference>
<dbReference type="RefSeq" id="WP_015281594.1">
    <property type="nucleotide sequence ID" value="NC_019940.1"/>
</dbReference>
<organism evidence="2 3">
    <name type="scientific">Thioflavicoccus mobilis 8321</name>
    <dbReference type="NCBI Taxonomy" id="765912"/>
    <lineage>
        <taxon>Bacteria</taxon>
        <taxon>Pseudomonadati</taxon>
        <taxon>Pseudomonadota</taxon>
        <taxon>Gammaproteobacteria</taxon>
        <taxon>Chromatiales</taxon>
        <taxon>Chromatiaceae</taxon>
        <taxon>Thioflavicoccus</taxon>
    </lineage>
</organism>
<evidence type="ECO:0000313" key="3">
    <source>
        <dbReference type="Proteomes" id="UP000010816"/>
    </source>
</evidence>
<dbReference type="OrthoDB" id="9787053at2"/>
<keyword evidence="1" id="KW-0732">Signal</keyword>
<keyword evidence="3" id="KW-1185">Reference proteome</keyword>
<sequence length="201" mass="22683">MKRVILLLATLFLASGVAQAAPSTSATALAKETSEQMLQVLEERRDEIERRPQLIYQLVDKIVLPHFDFERITRTAVGRYWREASTAQRRALTEGFREVLVRTYARALLSYSGETIHYLPERKLADDRVTVSTEVRNPGGATIRIDYRLYATDGTWKVYDVIVDNVSLVANYRGTFANIIRSSGIDGLIDRLGEMNAAGEE</sequence>